<proteinExistence type="predicted"/>
<evidence type="ECO:0000313" key="3">
    <source>
        <dbReference type="EMBL" id="MTH63381.1"/>
    </source>
</evidence>
<sequence>MAFQFVHIETYAEQPKAVKGAPDQFNSAEQVLGEAAREGHFSQHVENPQEAIHLSFPGSITLAELREKRSVLLAGIRETVTSANGRTYQRRLRADAATLYTEIHSHPMTPQDMTADPKNKREIANWAARIAMDFTARMPDGIDWTAVLHPDESHVHIHILAINTPDPKLDANKLHVGKCAAARWRICNDSDVIAPLPKPELMARPLKPKKERPSKNRQTQAKRDARHAEAVAAWEESCVPIDAENTDRMSQWETANTAHLKAARQLRGKSGVQRAFNDEMKAFQDRYYEAVGKYCGLLRVGPHLARKSTKAYAADKVQAKQIAETLAESERTKEQLLEQRKGLDRHQAELSQIHHEQKIRQESLQAREERLIADQTELARREDMIREKVKVARQDLERERSELAAAQREKEQQLAGQAAALKKKEHELVQTAIALKNRRKEFDDAVEAMDEVLTAVESGDTTVEGGKLNFQRMPAFLRNMLGIAPEQHSPIQKLVGRFINVINRVQQGIDAMRFGRGSDNDSQSPEL</sequence>
<dbReference type="AlphaFoldDB" id="A0A6L6IUT9"/>
<evidence type="ECO:0000313" key="4">
    <source>
        <dbReference type="Proteomes" id="UP000478740"/>
    </source>
</evidence>
<organism evidence="3 4">
    <name type="scientific">Paracoccus shanxieyensis</name>
    <dbReference type="NCBI Taxonomy" id="2675752"/>
    <lineage>
        <taxon>Bacteria</taxon>
        <taxon>Pseudomonadati</taxon>
        <taxon>Pseudomonadota</taxon>
        <taxon>Alphaproteobacteria</taxon>
        <taxon>Rhodobacterales</taxon>
        <taxon>Paracoccaceae</taxon>
        <taxon>Paracoccus</taxon>
    </lineage>
</organism>
<dbReference type="Gene3D" id="3.30.930.30">
    <property type="match status" value="1"/>
</dbReference>
<name>A0A6L6IUT9_9RHOB</name>
<reference evidence="3 4" key="1">
    <citation type="submission" date="2019-11" db="EMBL/GenBank/DDBJ databases">
        <authorList>
            <person name="Dong K."/>
        </authorList>
    </citation>
    <scope>NUCLEOTIDE SEQUENCE [LARGE SCALE GENOMIC DNA]</scope>
    <source>
        <strain evidence="3 4">DK608</strain>
    </source>
</reference>
<dbReference type="RefSeq" id="WP_155043319.1">
    <property type="nucleotide sequence ID" value="NZ_WMIH01000002.1"/>
</dbReference>
<evidence type="ECO:0000256" key="1">
    <source>
        <dbReference type="SAM" id="Coils"/>
    </source>
</evidence>
<comment type="caution">
    <text evidence="3">The sequence shown here is derived from an EMBL/GenBank/DDBJ whole genome shotgun (WGS) entry which is preliminary data.</text>
</comment>
<dbReference type="Proteomes" id="UP000478740">
    <property type="component" value="Unassembled WGS sequence"/>
</dbReference>
<feature type="region of interest" description="Disordered" evidence="2">
    <location>
        <begin position="201"/>
        <end position="223"/>
    </location>
</feature>
<keyword evidence="4" id="KW-1185">Reference proteome</keyword>
<evidence type="ECO:0000256" key="2">
    <source>
        <dbReference type="SAM" id="MobiDB-lite"/>
    </source>
</evidence>
<gene>
    <name evidence="3" type="ORF">GL284_03755</name>
</gene>
<accession>A0A6L6IUT9</accession>
<dbReference type="EMBL" id="WMII01000003">
    <property type="protein sequence ID" value="MTH63381.1"/>
    <property type="molecule type" value="Genomic_DNA"/>
</dbReference>
<feature type="coiled-coil region" evidence="1">
    <location>
        <begin position="319"/>
        <end position="346"/>
    </location>
</feature>
<keyword evidence="1" id="KW-0175">Coiled coil</keyword>
<protein>
    <submittedName>
        <fullName evidence="3">Mob protein</fullName>
    </submittedName>
</protein>
<feature type="coiled-coil region" evidence="1">
    <location>
        <begin position="386"/>
        <end position="416"/>
    </location>
</feature>